<name>A0A5E6Y2Z3_PSEFL</name>
<protein>
    <submittedName>
        <fullName evidence="1">Uncharacterized protein</fullName>
    </submittedName>
</protein>
<gene>
    <name evidence="1" type="ORF">PS655_05867</name>
    <name evidence="2" type="ORF">PS870_06253</name>
</gene>
<dbReference type="AlphaFoldDB" id="A0A5E6Y2Z3"/>
<reference evidence="3 4" key="1">
    <citation type="submission" date="2019-09" db="EMBL/GenBank/DDBJ databases">
        <authorList>
            <person name="Chandra G."/>
            <person name="Truman W A."/>
        </authorList>
    </citation>
    <scope>NUCLEOTIDE SEQUENCE [LARGE SCALE GENOMIC DNA]</scope>
    <source>
        <strain evidence="1">PS655</strain>
        <strain evidence="2">PS870</strain>
    </source>
</reference>
<dbReference type="EMBL" id="CABVHJ010000033">
    <property type="protein sequence ID" value="VVN46431.1"/>
    <property type="molecule type" value="Genomic_DNA"/>
</dbReference>
<evidence type="ECO:0000313" key="1">
    <source>
        <dbReference type="EMBL" id="VVN46431.1"/>
    </source>
</evidence>
<accession>A0A5E6Y2Z3</accession>
<evidence type="ECO:0000313" key="2">
    <source>
        <dbReference type="EMBL" id="VVP61092.1"/>
    </source>
</evidence>
<dbReference type="RefSeq" id="WP_150652902.1">
    <property type="nucleotide sequence ID" value="NZ_CABVHJ010000033.1"/>
</dbReference>
<sequence length="233" mass="25181">MIEQLAAPYFYQVLDQHPPSGPLVLDKATLAPQVPIVVSAVSDTTQAGDTITLFFNGKQLGDPLPVKDPNELVYDLLIEPDAWSETTADVYVTVTRNAAVVARSQPLSLQVMSTPRVGNVQLHEGFLLGTYGPGVVDSWLVSGAYSIASVDQIPFSVLTTGQNGQEAVIELQRMTRSGEITSSTGVYLWKYENGAWHGGAFAPFDSNALQLARGDHLVMSFRAVQTLALEFVI</sequence>
<dbReference type="Proteomes" id="UP000349468">
    <property type="component" value="Unassembled WGS sequence"/>
</dbReference>
<evidence type="ECO:0000313" key="3">
    <source>
        <dbReference type="Proteomes" id="UP000327167"/>
    </source>
</evidence>
<dbReference type="EMBL" id="CABVIK010000032">
    <property type="protein sequence ID" value="VVP61092.1"/>
    <property type="molecule type" value="Genomic_DNA"/>
</dbReference>
<organism evidence="1 3">
    <name type="scientific">Pseudomonas fluorescens</name>
    <dbReference type="NCBI Taxonomy" id="294"/>
    <lineage>
        <taxon>Bacteria</taxon>
        <taxon>Pseudomonadati</taxon>
        <taxon>Pseudomonadota</taxon>
        <taxon>Gammaproteobacteria</taxon>
        <taxon>Pseudomonadales</taxon>
        <taxon>Pseudomonadaceae</taxon>
        <taxon>Pseudomonas</taxon>
    </lineage>
</organism>
<proteinExistence type="predicted"/>
<dbReference type="Proteomes" id="UP000327167">
    <property type="component" value="Unassembled WGS sequence"/>
</dbReference>
<evidence type="ECO:0000313" key="4">
    <source>
        <dbReference type="Proteomes" id="UP000349468"/>
    </source>
</evidence>